<evidence type="ECO:0000313" key="4">
    <source>
        <dbReference type="EnsemblPlants" id="AUR62031800-RA:cds"/>
    </source>
</evidence>
<feature type="compositionally biased region" description="Polar residues" evidence="2">
    <location>
        <begin position="223"/>
        <end position="232"/>
    </location>
</feature>
<evidence type="ECO:0000256" key="2">
    <source>
        <dbReference type="SAM" id="MobiDB-lite"/>
    </source>
</evidence>
<keyword evidence="3" id="KW-1133">Transmembrane helix</keyword>
<reference evidence="4" key="1">
    <citation type="journal article" date="2017" name="Nature">
        <title>The genome of Chenopodium quinoa.</title>
        <authorList>
            <person name="Jarvis D.E."/>
            <person name="Ho Y.S."/>
            <person name="Lightfoot D.J."/>
            <person name="Schmoeckel S.M."/>
            <person name="Li B."/>
            <person name="Borm T.J.A."/>
            <person name="Ohyanagi H."/>
            <person name="Mineta K."/>
            <person name="Michell C.T."/>
            <person name="Saber N."/>
            <person name="Kharbatia N.M."/>
            <person name="Rupper R.R."/>
            <person name="Sharp A.R."/>
            <person name="Dally N."/>
            <person name="Boughton B.A."/>
            <person name="Woo Y.H."/>
            <person name="Gao G."/>
            <person name="Schijlen E.G.W.M."/>
            <person name="Guo X."/>
            <person name="Momin A.A."/>
            <person name="Negrao S."/>
            <person name="Al-Babili S."/>
            <person name="Gehring C."/>
            <person name="Roessner U."/>
            <person name="Jung C."/>
            <person name="Murphy K."/>
            <person name="Arold S.T."/>
            <person name="Gojobori T."/>
            <person name="van der Linden C.G."/>
            <person name="van Loo E.N."/>
            <person name="Jellen E.N."/>
            <person name="Maughan P.J."/>
            <person name="Tester M."/>
        </authorList>
    </citation>
    <scope>NUCLEOTIDE SEQUENCE [LARGE SCALE GENOMIC DNA]</scope>
    <source>
        <strain evidence="4">cv. PI 614886</strain>
    </source>
</reference>
<evidence type="ECO:0000256" key="3">
    <source>
        <dbReference type="SAM" id="Phobius"/>
    </source>
</evidence>
<feature type="coiled-coil region" evidence="1">
    <location>
        <begin position="104"/>
        <end position="139"/>
    </location>
</feature>
<dbReference type="Proteomes" id="UP000596660">
    <property type="component" value="Unplaced"/>
</dbReference>
<organism evidence="4 5">
    <name type="scientific">Chenopodium quinoa</name>
    <name type="common">Quinoa</name>
    <dbReference type="NCBI Taxonomy" id="63459"/>
    <lineage>
        <taxon>Eukaryota</taxon>
        <taxon>Viridiplantae</taxon>
        <taxon>Streptophyta</taxon>
        <taxon>Embryophyta</taxon>
        <taxon>Tracheophyta</taxon>
        <taxon>Spermatophyta</taxon>
        <taxon>Magnoliopsida</taxon>
        <taxon>eudicotyledons</taxon>
        <taxon>Gunneridae</taxon>
        <taxon>Pentapetalae</taxon>
        <taxon>Caryophyllales</taxon>
        <taxon>Chenopodiaceae</taxon>
        <taxon>Chenopodioideae</taxon>
        <taxon>Atripliceae</taxon>
        <taxon>Chenopodium</taxon>
    </lineage>
</organism>
<feature type="region of interest" description="Disordered" evidence="2">
    <location>
        <begin position="211"/>
        <end position="232"/>
    </location>
</feature>
<evidence type="ECO:0000313" key="5">
    <source>
        <dbReference type="Proteomes" id="UP000596660"/>
    </source>
</evidence>
<dbReference type="AlphaFoldDB" id="A0A803MLI8"/>
<evidence type="ECO:0000256" key="1">
    <source>
        <dbReference type="SAM" id="Coils"/>
    </source>
</evidence>
<keyword evidence="5" id="KW-1185">Reference proteome</keyword>
<accession>A0A803MLI8</accession>
<dbReference type="PANTHER" id="PTHR31923:SF3">
    <property type="entry name" value="BSD DOMAIN-CONTAINING PROTEIN"/>
    <property type="match status" value="1"/>
</dbReference>
<proteinExistence type="predicted"/>
<dbReference type="EnsemblPlants" id="AUR62031800-RA">
    <property type="protein sequence ID" value="AUR62031800-RA:cds"/>
    <property type="gene ID" value="AUR62031800"/>
</dbReference>
<keyword evidence="3" id="KW-0812">Transmembrane</keyword>
<keyword evidence="3" id="KW-0472">Membrane</keyword>
<sequence>MYSWFRRTLSRNISNDNENTQKLETSNTSANHNNTVRKIEEDEFYGVTSQLIEFVKSLNLDTFKNFSIPEEENGGIQTTSGGVRVDLSEWQQQHAIIILSKVKMVGIQTQLETLETTMKAQEESLKTSLEEAVQKIEGRFELFRQQQEAQMTGIKIGFGSVQIMSRICLLLFSLVECFPCIHLVVFLIWYELQAIRLDKIRKMATEKEKVSDTNGIELEMTEAKQSSSSAPP</sequence>
<dbReference type="PANTHER" id="PTHR31923">
    <property type="entry name" value="BSD DOMAIN-CONTAINING PROTEIN"/>
    <property type="match status" value="1"/>
</dbReference>
<keyword evidence="1" id="KW-0175">Coiled coil</keyword>
<name>A0A803MLI8_CHEQI</name>
<dbReference type="OMA" id="SHVLEYE"/>
<reference evidence="4" key="2">
    <citation type="submission" date="2021-03" db="UniProtKB">
        <authorList>
            <consortium name="EnsemblPlants"/>
        </authorList>
    </citation>
    <scope>IDENTIFICATION</scope>
</reference>
<protein>
    <submittedName>
        <fullName evidence="4">Uncharacterized protein</fullName>
    </submittedName>
</protein>
<dbReference type="Gramene" id="AUR62031800-RA">
    <property type="protein sequence ID" value="AUR62031800-RA:cds"/>
    <property type="gene ID" value="AUR62031800"/>
</dbReference>
<feature type="transmembrane region" description="Helical" evidence="3">
    <location>
        <begin position="169"/>
        <end position="192"/>
    </location>
</feature>